<keyword evidence="2" id="KW-1133">Transmembrane helix</keyword>
<evidence type="ECO:0000256" key="2">
    <source>
        <dbReference type="SAM" id="Phobius"/>
    </source>
</evidence>
<name>A0ABT4U8A0_9ACTN</name>
<dbReference type="RefSeq" id="WP_270688033.1">
    <property type="nucleotide sequence ID" value="NZ_JAQFWQ010000070.1"/>
</dbReference>
<gene>
    <name evidence="3" type="ORF">O4J56_21235</name>
</gene>
<keyword evidence="2" id="KW-0812">Transmembrane</keyword>
<organism evidence="3 4">
    <name type="scientific">Nocardiopsis endophytica</name>
    <dbReference type="NCBI Taxonomy" id="3018445"/>
    <lineage>
        <taxon>Bacteria</taxon>
        <taxon>Bacillati</taxon>
        <taxon>Actinomycetota</taxon>
        <taxon>Actinomycetes</taxon>
        <taxon>Streptosporangiales</taxon>
        <taxon>Nocardiopsidaceae</taxon>
        <taxon>Nocardiopsis</taxon>
    </lineage>
</organism>
<dbReference type="EMBL" id="JAQFWQ010000070">
    <property type="protein sequence ID" value="MDA2813183.1"/>
    <property type="molecule type" value="Genomic_DNA"/>
</dbReference>
<sequence length="61" mass="5864">MDDGRGQGMPRWVKAVIAAGAAVALLLVVLALFGGGEHGPGRHLSAGGGEAAPAATVEAGT</sequence>
<keyword evidence="4" id="KW-1185">Reference proteome</keyword>
<proteinExistence type="predicted"/>
<feature type="region of interest" description="Disordered" evidence="1">
    <location>
        <begin position="41"/>
        <end position="61"/>
    </location>
</feature>
<comment type="caution">
    <text evidence="3">The sequence shown here is derived from an EMBL/GenBank/DDBJ whole genome shotgun (WGS) entry which is preliminary data.</text>
</comment>
<dbReference type="Proteomes" id="UP001527866">
    <property type="component" value="Unassembled WGS sequence"/>
</dbReference>
<keyword evidence="2" id="KW-0472">Membrane</keyword>
<reference evidence="3 4" key="1">
    <citation type="submission" date="2023-01" db="EMBL/GenBank/DDBJ databases">
        <title>Draft genome sequence of Nocardiopsis sp. RSe5-2 isolated from halophytes.</title>
        <authorList>
            <person name="Duangmal K."/>
            <person name="Chantavorakit T."/>
        </authorList>
    </citation>
    <scope>NUCLEOTIDE SEQUENCE [LARGE SCALE GENOMIC DNA]</scope>
    <source>
        <strain evidence="3 4">RSe5-2</strain>
    </source>
</reference>
<evidence type="ECO:0000313" key="4">
    <source>
        <dbReference type="Proteomes" id="UP001527866"/>
    </source>
</evidence>
<feature type="transmembrane region" description="Helical" evidence="2">
    <location>
        <begin position="12"/>
        <end position="33"/>
    </location>
</feature>
<evidence type="ECO:0000256" key="1">
    <source>
        <dbReference type="SAM" id="MobiDB-lite"/>
    </source>
</evidence>
<accession>A0ABT4U8A0</accession>
<evidence type="ECO:0000313" key="3">
    <source>
        <dbReference type="EMBL" id="MDA2813183.1"/>
    </source>
</evidence>
<protein>
    <submittedName>
        <fullName evidence="3">Uncharacterized protein</fullName>
    </submittedName>
</protein>